<proteinExistence type="inferred from homology"/>
<dbReference type="GO" id="GO:0030026">
    <property type="term" value="P:intracellular manganese ion homeostasis"/>
    <property type="evidence" value="ECO:0007669"/>
    <property type="project" value="InterPro"/>
</dbReference>
<comment type="catalytic activity">
    <reaction evidence="8">
        <text>Fe(2+)(in) = Fe(2+)(out)</text>
        <dbReference type="Rhea" id="RHEA:28486"/>
        <dbReference type="ChEBI" id="CHEBI:29033"/>
    </reaction>
    <physiologicalReaction direction="left-to-right" evidence="8">
        <dbReference type="Rhea" id="RHEA:28487"/>
    </physiologicalReaction>
</comment>
<evidence type="ECO:0000313" key="11">
    <source>
        <dbReference type="EMBL" id="CAI0393156.1"/>
    </source>
</evidence>
<comment type="caution">
    <text evidence="9">Lacks conserved residue(s) required for the propagation of feature annotation.</text>
</comment>
<comment type="caution">
    <text evidence="11">The sequence shown here is derived from an EMBL/GenBank/DDBJ whole genome shotgun (WGS) entry which is preliminary data.</text>
</comment>
<keyword evidence="7 9" id="KW-0472">Membrane</keyword>
<dbReference type="AlphaFoldDB" id="A0AAV0I6K0"/>
<dbReference type="PANTHER" id="PTHR31851">
    <property type="entry name" value="FE(2+)/MN(2+) TRANSPORTER PCL1"/>
    <property type="match status" value="1"/>
</dbReference>
<evidence type="ECO:0000256" key="4">
    <source>
        <dbReference type="ARBA" id="ARBA00022554"/>
    </source>
</evidence>
<keyword evidence="12" id="KW-1185">Reference proteome</keyword>
<dbReference type="GO" id="GO:0140315">
    <property type="term" value="F:iron ion sequestering activity"/>
    <property type="evidence" value="ECO:0007669"/>
    <property type="project" value="UniProtKB-UniRule"/>
</dbReference>
<keyword evidence="3" id="KW-0410">Iron transport</keyword>
<feature type="region of interest" description="Disordered" evidence="10">
    <location>
        <begin position="1"/>
        <end position="32"/>
    </location>
</feature>
<evidence type="ECO:0000256" key="2">
    <source>
        <dbReference type="ARBA" id="ARBA00007049"/>
    </source>
</evidence>
<sequence>MALPTNTSTIVQNPDPPQTHDPNPAKPAPPTAAAADLEAADVVVPFDYSKRAQWLRAAVLGANDGLLSTSSLMTGIGAVHRDSRTMLVAGLAGLVAGACSMATGEFVSVCSQRDIQLAQLDRELRASALSRAQYEERKRREVPGPAQAALASALAFAVGALVPLLGAAFVEPYGLRIGLVVGSASLALVGFGWLGAVLGGSPVVRSSVRVLVGGWFAMAVTYGVIKGVGTTTAGI</sequence>
<gene>
    <name evidence="11" type="ORF">LITE_LOCUS7826</name>
</gene>
<evidence type="ECO:0000256" key="5">
    <source>
        <dbReference type="ARBA" id="ARBA00022692"/>
    </source>
</evidence>
<evidence type="ECO:0000256" key="3">
    <source>
        <dbReference type="ARBA" id="ARBA00022496"/>
    </source>
</evidence>
<dbReference type="InterPro" id="IPR008217">
    <property type="entry name" value="Ccc1_fam"/>
</dbReference>
<comment type="similarity">
    <text evidence="2 9">Belongs to the CCC1 family.</text>
</comment>
<evidence type="ECO:0000256" key="8">
    <source>
        <dbReference type="ARBA" id="ARBA00044464"/>
    </source>
</evidence>
<accession>A0AAV0I6K0</accession>
<evidence type="ECO:0000256" key="6">
    <source>
        <dbReference type="ARBA" id="ARBA00022989"/>
    </source>
</evidence>
<dbReference type="Proteomes" id="UP001154282">
    <property type="component" value="Unassembled WGS sequence"/>
</dbReference>
<feature type="compositionally biased region" description="Polar residues" evidence="10">
    <location>
        <begin position="1"/>
        <end position="12"/>
    </location>
</feature>
<dbReference type="GO" id="GO:0005774">
    <property type="term" value="C:vacuolar membrane"/>
    <property type="evidence" value="ECO:0007669"/>
    <property type="project" value="UniProtKB-SubCell"/>
</dbReference>
<evidence type="ECO:0000313" key="12">
    <source>
        <dbReference type="Proteomes" id="UP001154282"/>
    </source>
</evidence>
<feature type="transmembrane region" description="Helical" evidence="9">
    <location>
        <begin position="175"/>
        <end position="196"/>
    </location>
</feature>
<reference evidence="11" key="1">
    <citation type="submission" date="2022-08" db="EMBL/GenBank/DDBJ databases">
        <authorList>
            <person name="Gutierrez-Valencia J."/>
        </authorList>
    </citation>
    <scope>NUCLEOTIDE SEQUENCE</scope>
</reference>
<keyword evidence="9" id="KW-0813">Transport</keyword>
<dbReference type="GO" id="GO:0005381">
    <property type="term" value="F:iron ion transmembrane transporter activity"/>
    <property type="evidence" value="ECO:0007669"/>
    <property type="project" value="UniProtKB-UniRule"/>
</dbReference>
<keyword evidence="4 9" id="KW-0926">Vacuole</keyword>
<keyword evidence="3" id="KW-0408">Iron</keyword>
<feature type="transmembrane region" description="Helical" evidence="9">
    <location>
        <begin position="148"/>
        <end position="169"/>
    </location>
</feature>
<evidence type="ECO:0000256" key="1">
    <source>
        <dbReference type="ARBA" id="ARBA00004128"/>
    </source>
</evidence>
<protein>
    <recommendedName>
        <fullName evidence="9">Vacuolar iron transporter</fullName>
    </recommendedName>
</protein>
<dbReference type="Pfam" id="PF01988">
    <property type="entry name" value="VIT1"/>
    <property type="match status" value="2"/>
</dbReference>
<evidence type="ECO:0000256" key="10">
    <source>
        <dbReference type="SAM" id="MobiDB-lite"/>
    </source>
</evidence>
<keyword evidence="6 9" id="KW-1133">Transmembrane helix</keyword>
<keyword evidence="9" id="KW-0406">Ion transport</keyword>
<organism evidence="11 12">
    <name type="scientific">Linum tenue</name>
    <dbReference type="NCBI Taxonomy" id="586396"/>
    <lineage>
        <taxon>Eukaryota</taxon>
        <taxon>Viridiplantae</taxon>
        <taxon>Streptophyta</taxon>
        <taxon>Embryophyta</taxon>
        <taxon>Tracheophyta</taxon>
        <taxon>Spermatophyta</taxon>
        <taxon>Magnoliopsida</taxon>
        <taxon>eudicotyledons</taxon>
        <taxon>Gunneridae</taxon>
        <taxon>Pentapetalae</taxon>
        <taxon>rosids</taxon>
        <taxon>fabids</taxon>
        <taxon>Malpighiales</taxon>
        <taxon>Linaceae</taxon>
        <taxon>Linum</taxon>
    </lineage>
</organism>
<comment type="function">
    <text evidence="9">Vacuolar Fe(2+) uptake transporter.</text>
</comment>
<evidence type="ECO:0000256" key="7">
    <source>
        <dbReference type="ARBA" id="ARBA00023136"/>
    </source>
</evidence>
<comment type="subcellular location">
    <subcellularLocation>
        <location evidence="1 9">Vacuole membrane</location>
        <topology evidence="1 9">Multi-pass membrane protein</topology>
    </subcellularLocation>
</comment>
<feature type="transmembrane region" description="Helical" evidence="9">
    <location>
        <begin position="208"/>
        <end position="225"/>
    </location>
</feature>
<feature type="compositionally biased region" description="Pro residues" evidence="10">
    <location>
        <begin position="14"/>
        <end position="30"/>
    </location>
</feature>
<keyword evidence="5 9" id="KW-0812">Transmembrane</keyword>
<dbReference type="GO" id="GO:0005384">
    <property type="term" value="F:manganese ion transmembrane transporter activity"/>
    <property type="evidence" value="ECO:0007669"/>
    <property type="project" value="InterPro"/>
</dbReference>
<evidence type="ECO:0000256" key="9">
    <source>
        <dbReference type="RuleBase" id="RU369115"/>
    </source>
</evidence>
<dbReference type="EMBL" id="CAMGYJ010000003">
    <property type="protein sequence ID" value="CAI0393156.1"/>
    <property type="molecule type" value="Genomic_DNA"/>
</dbReference>
<name>A0AAV0I6K0_9ROSI</name>